<evidence type="ECO:0000256" key="7">
    <source>
        <dbReference type="ARBA" id="ARBA00023136"/>
    </source>
</evidence>
<evidence type="ECO:0000256" key="5">
    <source>
        <dbReference type="ARBA" id="ARBA00022692"/>
    </source>
</evidence>
<evidence type="ECO:0000256" key="6">
    <source>
        <dbReference type="ARBA" id="ARBA00022989"/>
    </source>
</evidence>
<name>A0A133ZWA0_9BACL</name>
<evidence type="ECO:0000256" key="1">
    <source>
        <dbReference type="ARBA" id="ARBA00004651"/>
    </source>
</evidence>
<comment type="similarity">
    <text evidence="2 8">Belongs to the lactate permease family.</text>
</comment>
<organism evidence="9 10">
    <name type="scientific">Gemella haemolysans</name>
    <dbReference type="NCBI Taxonomy" id="1379"/>
    <lineage>
        <taxon>Bacteria</taxon>
        <taxon>Bacillati</taxon>
        <taxon>Bacillota</taxon>
        <taxon>Bacilli</taxon>
        <taxon>Bacillales</taxon>
        <taxon>Gemellaceae</taxon>
        <taxon>Gemella</taxon>
    </lineage>
</organism>
<dbReference type="PATRIC" id="fig|1379.3.peg.976"/>
<feature type="transmembrane region" description="Helical" evidence="8">
    <location>
        <begin position="117"/>
        <end position="142"/>
    </location>
</feature>
<keyword evidence="7 8" id="KW-0472">Membrane</keyword>
<dbReference type="GO" id="GO:0005886">
    <property type="term" value="C:plasma membrane"/>
    <property type="evidence" value="ECO:0007669"/>
    <property type="project" value="UniProtKB-SubCell"/>
</dbReference>
<dbReference type="STRING" id="1379.HMPREF3186_00991"/>
<reference evidence="10" key="1">
    <citation type="submission" date="2016-01" db="EMBL/GenBank/DDBJ databases">
        <authorList>
            <person name="Mitreva M."/>
            <person name="Pepin K.H."/>
            <person name="Mihindukulasuriya K.A."/>
            <person name="Fulton R."/>
            <person name="Fronick C."/>
            <person name="O'Laughlin M."/>
            <person name="Miner T."/>
            <person name="Herter B."/>
            <person name="Rosa B.A."/>
            <person name="Cordes M."/>
            <person name="Tomlinson C."/>
            <person name="Wollam A."/>
            <person name="Palsikar V.B."/>
            <person name="Mardis E.R."/>
            <person name="Wilson R.K."/>
        </authorList>
    </citation>
    <scope>NUCLEOTIDE SEQUENCE [LARGE SCALE GENOMIC DNA]</scope>
    <source>
        <strain evidence="10">DNF01167</strain>
    </source>
</reference>
<sequence length="550" mass="58451">MEKFTQLLQPVADNLYISALVALIPIVFYLVALAGLKVKGWLTGLLTLLVAIVIAILFFKMPFQFAAFSTLHGMVYGVMPIGWIILTSVFLYKMTVKTGHFDIIRDSITSLTDDRRIQALIIAFSFGAFLEGAAGFGAPVAITASLLVGLGFRPLYAAGVCLIANTAPVAFGAVGAPVTAMDGLTTYANGSPIAAAEIAAMIGRQLPLVSIFIPFYLVLIMAGFKKTLEVWPALLVSGGSFAIAQFISSNYMGEQLPDILSSLVSLISMVVLLQFWKPKTTWRFADEKEVDANTAHPKHSLKEVLVAWSPFVVLTFVIFIWTMKSSKAFFKTIALNPKVPFIHNNIISSVSGKEIAAVFKLDLVGSIGTAILVAALISKFIIKISWKDAGATFVQTFSEVKIALLTISFVVGFAYVMNASGMSNTLGYALAATGAAFKVLSPALGWIGVFITGSDTSANLLFAKLQQVTASQVGMDPLLAVAANASGGVVGKMISPQSIAVAAAAVGLVGKEPDLLKFTVKHSFILLIIVCAIIALQSTGVLGWMIPVHP</sequence>
<feature type="transmembrane region" description="Helical" evidence="8">
    <location>
        <begin position="426"/>
        <end position="451"/>
    </location>
</feature>
<dbReference type="Proteomes" id="UP000070355">
    <property type="component" value="Unassembled WGS sequence"/>
</dbReference>
<evidence type="ECO:0000256" key="4">
    <source>
        <dbReference type="ARBA" id="ARBA00022475"/>
    </source>
</evidence>
<feature type="transmembrane region" description="Helical" evidence="8">
    <location>
        <begin position="363"/>
        <end position="382"/>
    </location>
</feature>
<accession>A0A133ZWA0</accession>
<dbReference type="RefSeq" id="WP_060914157.1">
    <property type="nucleotide sequence ID" value="NZ_JAWFGB010000010.1"/>
</dbReference>
<dbReference type="PANTHER" id="PTHR30003">
    <property type="entry name" value="L-LACTATE PERMEASE"/>
    <property type="match status" value="1"/>
</dbReference>
<dbReference type="OrthoDB" id="9761056at2"/>
<evidence type="ECO:0000256" key="8">
    <source>
        <dbReference type="RuleBase" id="RU365092"/>
    </source>
</evidence>
<dbReference type="Pfam" id="PF02652">
    <property type="entry name" value="Lactate_perm"/>
    <property type="match status" value="1"/>
</dbReference>
<evidence type="ECO:0000256" key="3">
    <source>
        <dbReference type="ARBA" id="ARBA00022448"/>
    </source>
</evidence>
<comment type="function">
    <text evidence="8">Uptake of L-lactate across the membrane. Can also transport D-lactate and glycolate.</text>
</comment>
<dbReference type="NCBIfam" id="TIGR00795">
    <property type="entry name" value="lctP"/>
    <property type="match status" value="1"/>
</dbReference>
<feature type="transmembrane region" description="Helical" evidence="8">
    <location>
        <begin position="154"/>
        <end position="174"/>
    </location>
</feature>
<feature type="transmembrane region" description="Helical" evidence="8">
    <location>
        <begin position="402"/>
        <end position="419"/>
    </location>
</feature>
<feature type="transmembrane region" description="Helical" evidence="8">
    <location>
        <begin position="15"/>
        <end position="34"/>
    </location>
</feature>
<comment type="subcellular location">
    <subcellularLocation>
        <location evidence="1 8">Cell membrane</location>
        <topology evidence="1 8">Multi-pass membrane protein</topology>
    </subcellularLocation>
</comment>
<keyword evidence="6 8" id="KW-1133">Transmembrane helix</keyword>
<evidence type="ECO:0000256" key="2">
    <source>
        <dbReference type="ARBA" id="ARBA00010100"/>
    </source>
</evidence>
<dbReference type="InterPro" id="IPR003804">
    <property type="entry name" value="Lactate_perm"/>
</dbReference>
<keyword evidence="3 8" id="KW-0813">Transport</keyword>
<evidence type="ECO:0000313" key="9">
    <source>
        <dbReference type="EMBL" id="KXB59722.1"/>
    </source>
</evidence>
<dbReference type="GO" id="GO:0015129">
    <property type="term" value="F:lactate transmembrane transporter activity"/>
    <property type="evidence" value="ECO:0007669"/>
    <property type="project" value="UniProtKB-UniRule"/>
</dbReference>
<proteinExistence type="inferred from homology"/>
<dbReference type="EMBL" id="LSDC01000064">
    <property type="protein sequence ID" value="KXB59722.1"/>
    <property type="molecule type" value="Genomic_DNA"/>
</dbReference>
<protein>
    <recommendedName>
        <fullName evidence="8">L-lactate permease</fullName>
    </recommendedName>
</protein>
<feature type="transmembrane region" description="Helical" evidence="8">
    <location>
        <begin position="41"/>
        <end position="61"/>
    </location>
</feature>
<feature type="transmembrane region" description="Helical" evidence="8">
    <location>
        <begin position="305"/>
        <end position="323"/>
    </location>
</feature>
<dbReference type="PANTHER" id="PTHR30003:SF0">
    <property type="entry name" value="GLYCOLATE PERMEASE GLCA-RELATED"/>
    <property type="match status" value="1"/>
</dbReference>
<dbReference type="GO" id="GO:0015295">
    <property type="term" value="F:solute:proton symporter activity"/>
    <property type="evidence" value="ECO:0007669"/>
    <property type="project" value="TreeGrafter"/>
</dbReference>
<feature type="transmembrane region" description="Helical" evidence="8">
    <location>
        <begin position="206"/>
        <end position="224"/>
    </location>
</feature>
<feature type="transmembrane region" description="Helical" evidence="8">
    <location>
        <begin position="524"/>
        <end position="546"/>
    </location>
</feature>
<keyword evidence="4 8" id="KW-1003">Cell membrane</keyword>
<evidence type="ECO:0000313" key="10">
    <source>
        <dbReference type="Proteomes" id="UP000070355"/>
    </source>
</evidence>
<gene>
    <name evidence="9" type="ORF">HMPREF3186_00991</name>
</gene>
<comment type="caution">
    <text evidence="9">The sequence shown here is derived from an EMBL/GenBank/DDBJ whole genome shotgun (WGS) entry which is preliminary data.</text>
</comment>
<keyword evidence="5 8" id="KW-0812">Transmembrane</keyword>
<feature type="transmembrane region" description="Helical" evidence="8">
    <location>
        <begin position="73"/>
        <end position="96"/>
    </location>
</feature>
<feature type="transmembrane region" description="Helical" evidence="8">
    <location>
        <begin position="259"/>
        <end position="276"/>
    </location>
</feature>
<dbReference type="AlphaFoldDB" id="A0A133ZWA0"/>